<gene>
    <name evidence="3" type="ORF">Tci_910441</name>
</gene>
<feature type="coiled-coil region" evidence="1">
    <location>
        <begin position="1"/>
        <end position="28"/>
    </location>
</feature>
<evidence type="ECO:0000256" key="2">
    <source>
        <dbReference type="SAM" id="MobiDB-lite"/>
    </source>
</evidence>
<dbReference type="EMBL" id="BKCJ011501070">
    <property type="protein sequence ID" value="GFD38472.1"/>
    <property type="molecule type" value="Genomic_DNA"/>
</dbReference>
<evidence type="ECO:0000256" key="1">
    <source>
        <dbReference type="SAM" id="Coils"/>
    </source>
</evidence>
<evidence type="ECO:0000313" key="3">
    <source>
        <dbReference type="EMBL" id="GFD38472.1"/>
    </source>
</evidence>
<proteinExistence type="predicted"/>
<dbReference type="AlphaFoldDB" id="A0A699VSC1"/>
<accession>A0A699VSC1</accession>
<protein>
    <submittedName>
        <fullName evidence="3">Uncharacterized protein</fullName>
    </submittedName>
</protein>
<reference evidence="3" key="1">
    <citation type="journal article" date="2019" name="Sci. Rep.">
        <title>Draft genome of Tanacetum cinerariifolium, the natural source of mosquito coil.</title>
        <authorList>
            <person name="Yamashiro T."/>
            <person name="Shiraishi A."/>
            <person name="Satake H."/>
            <person name="Nakayama K."/>
        </authorList>
    </citation>
    <scope>NUCLEOTIDE SEQUENCE</scope>
</reference>
<comment type="caution">
    <text evidence="3">The sequence shown here is derived from an EMBL/GenBank/DDBJ whole genome shotgun (WGS) entry which is preliminary data.</text>
</comment>
<organism evidence="3">
    <name type="scientific">Tanacetum cinerariifolium</name>
    <name type="common">Dalmatian daisy</name>
    <name type="synonym">Chrysanthemum cinerariifolium</name>
    <dbReference type="NCBI Taxonomy" id="118510"/>
    <lineage>
        <taxon>Eukaryota</taxon>
        <taxon>Viridiplantae</taxon>
        <taxon>Streptophyta</taxon>
        <taxon>Embryophyta</taxon>
        <taxon>Tracheophyta</taxon>
        <taxon>Spermatophyta</taxon>
        <taxon>Magnoliopsida</taxon>
        <taxon>eudicotyledons</taxon>
        <taxon>Gunneridae</taxon>
        <taxon>Pentapetalae</taxon>
        <taxon>asterids</taxon>
        <taxon>campanulids</taxon>
        <taxon>Asterales</taxon>
        <taxon>Asteraceae</taxon>
        <taxon>Asteroideae</taxon>
        <taxon>Anthemideae</taxon>
        <taxon>Anthemidinae</taxon>
        <taxon>Tanacetum</taxon>
    </lineage>
</organism>
<feature type="region of interest" description="Disordered" evidence="2">
    <location>
        <begin position="38"/>
        <end position="66"/>
    </location>
</feature>
<sequence length="66" mass="7674">MLEEREEKERLKKKLNVVQEEKEQVEQDLRQILPSVDEERPINANGDVTTLHDAHPSEPRGSPRDS</sequence>
<feature type="compositionally biased region" description="Basic and acidic residues" evidence="2">
    <location>
        <begin position="50"/>
        <end position="66"/>
    </location>
</feature>
<name>A0A699VSC1_TANCI</name>
<keyword evidence="1" id="KW-0175">Coiled coil</keyword>